<keyword evidence="2" id="KW-0378">Hydrolase</keyword>
<dbReference type="Gene3D" id="2.40.70.10">
    <property type="entry name" value="Acid Proteases"/>
    <property type="match status" value="2"/>
</dbReference>
<dbReference type="PANTHER" id="PTHR47967">
    <property type="entry name" value="OS07G0603500 PROTEIN-RELATED"/>
    <property type="match status" value="1"/>
</dbReference>
<dbReference type="Proteomes" id="UP000824120">
    <property type="component" value="Chromosome 7"/>
</dbReference>
<dbReference type="OrthoDB" id="1303193at2759"/>
<comment type="caution">
    <text evidence="4">The sequence shown here is derived from an EMBL/GenBank/DDBJ whole genome shotgun (WGS) entry which is preliminary data.</text>
</comment>
<keyword evidence="5" id="KW-1185">Reference proteome</keyword>
<dbReference type="GO" id="GO:0006508">
    <property type="term" value="P:proteolysis"/>
    <property type="evidence" value="ECO:0007669"/>
    <property type="project" value="UniProtKB-KW"/>
</dbReference>
<accession>A0A9J5Y9L5</accession>
<evidence type="ECO:0000313" key="4">
    <source>
        <dbReference type="EMBL" id="KAG5597041.1"/>
    </source>
</evidence>
<reference evidence="4 5" key="1">
    <citation type="submission" date="2020-09" db="EMBL/GenBank/DDBJ databases">
        <title>De no assembly of potato wild relative species, Solanum commersonii.</title>
        <authorList>
            <person name="Cho K."/>
        </authorList>
    </citation>
    <scope>NUCLEOTIDE SEQUENCE [LARGE SCALE GENOMIC DNA]</scope>
    <source>
        <strain evidence="4">LZ3.2</strain>
        <tissue evidence="4">Leaf</tissue>
    </source>
</reference>
<dbReference type="GO" id="GO:0005576">
    <property type="term" value="C:extracellular region"/>
    <property type="evidence" value="ECO:0007669"/>
    <property type="project" value="TreeGrafter"/>
</dbReference>
<name>A0A9J5Y9L5_SOLCO</name>
<evidence type="ECO:0000313" key="5">
    <source>
        <dbReference type="Proteomes" id="UP000824120"/>
    </source>
</evidence>
<dbReference type="GO" id="GO:0008233">
    <property type="term" value="F:peptidase activity"/>
    <property type="evidence" value="ECO:0007669"/>
    <property type="project" value="UniProtKB-KW"/>
</dbReference>
<organism evidence="4 5">
    <name type="scientific">Solanum commersonii</name>
    <name type="common">Commerson's wild potato</name>
    <name type="synonym">Commerson's nightshade</name>
    <dbReference type="NCBI Taxonomy" id="4109"/>
    <lineage>
        <taxon>Eukaryota</taxon>
        <taxon>Viridiplantae</taxon>
        <taxon>Streptophyta</taxon>
        <taxon>Embryophyta</taxon>
        <taxon>Tracheophyta</taxon>
        <taxon>Spermatophyta</taxon>
        <taxon>Magnoliopsida</taxon>
        <taxon>eudicotyledons</taxon>
        <taxon>Gunneridae</taxon>
        <taxon>Pentapetalae</taxon>
        <taxon>asterids</taxon>
        <taxon>lamiids</taxon>
        <taxon>Solanales</taxon>
        <taxon>Solanaceae</taxon>
        <taxon>Solanoideae</taxon>
        <taxon>Solaneae</taxon>
        <taxon>Solanum</taxon>
    </lineage>
</organism>
<keyword evidence="1" id="KW-0645">Protease</keyword>
<dbReference type="InterPro" id="IPR051708">
    <property type="entry name" value="Plant_Aspart_Prot_A1"/>
</dbReference>
<evidence type="ECO:0000259" key="3">
    <source>
        <dbReference type="Pfam" id="PF14541"/>
    </source>
</evidence>
<evidence type="ECO:0000256" key="1">
    <source>
        <dbReference type="ARBA" id="ARBA00022670"/>
    </source>
</evidence>
<gene>
    <name evidence="4" type="ORF">H5410_038273</name>
</gene>
<dbReference type="PANTHER" id="PTHR47967:SF14">
    <property type="entry name" value="EUKARYOTIC ASPARTYL PROTEASE FAMILY PROTEIN"/>
    <property type="match status" value="1"/>
</dbReference>
<dbReference type="InterPro" id="IPR021109">
    <property type="entry name" value="Peptidase_aspartic_dom_sf"/>
</dbReference>
<evidence type="ECO:0000256" key="2">
    <source>
        <dbReference type="ARBA" id="ARBA00022801"/>
    </source>
</evidence>
<dbReference type="AlphaFoldDB" id="A0A9J5Y9L5"/>
<protein>
    <recommendedName>
        <fullName evidence="3">Xylanase inhibitor C-terminal domain-containing protein</fullName>
    </recommendedName>
</protein>
<dbReference type="EMBL" id="JACXVP010000007">
    <property type="protein sequence ID" value="KAG5597041.1"/>
    <property type="molecule type" value="Genomic_DNA"/>
</dbReference>
<dbReference type="InterPro" id="IPR032799">
    <property type="entry name" value="TAXi_C"/>
</dbReference>
<sequence length="185" mass="21362">MTPGNLASEVFTFQSPNGTDVTMNKRLMFGCSSILSNGVDRVSGILGLGQPSYFFDFSTKSYWIFLLYRVGDKFLDKVECLLIAEPLQLICLILHSTLKEHISSRQAFHFVEENAILKFDAQNLFRQDETDYFCLSVQSTDSDWLSQKLPFSILGIWVQQFYYIAFDINMMRMSFTKIDCDILYD</sequence>
<proteinExistence type="predicted"/>
<dbReference type="Pfam" id="PF14541">
    <property type="entry name" value="TAXi_C"/>
    <property type="match status" value="1"/>
</dbReference>
<feature type="domain" description="Xylanase inhibitor C-terminal" evidence="3">
    <location>
        <begin position="108"/>
        <end position="177"/>
    </location>
</feature>
<dbReference type="SUPFAM" id="SSF50630">
    <property type="entry name" value="Acid proteases"/>
    <property type="match status" value="1"/>
</dbReference>